<dbReference type="Proteomes" id="UP001527052">
    <property type="component" value="Unassembled WGS sequence"/>
</dbReference>
<evidence type="ECO:0000313" key="3">
    <source>
        <dbReference type="Proteomes" id="UP001527052"/>
    </source>
</evidence>
<reference evidence="2 3" key="1">
    <citation type="submission" date="2022-05" db="EMBL/GenBank/DDBJ databases">
        <title>Genome Sequencing of Bee-Associated Microbes.</title>
        <authorList>
            <person name="Dunlap C."/>
        </authorList>
    </citation>
    <scope>NUCLEOTIDE SEQUENCE [LARGE SCALE GENOMIC DNA]</scope>
    <source>
        <strain evidence="2 3">NRRL BD-083</strain>
    </source>
</reference>
<keyword evidence="1" id="KW-0812">Transmembrane</keyword>
<evidence type="ECO:0000256" key="1">
    <source>
        <dbReference type="SAM" id="Phobius"/>
    </source>
</evidence>
<organism evidence="2 3">
    <name type="scientific">Lysinibacillus xylanilyticus</name>
    <dbReference type="NCBI Taxonomy" id="582475"/>
    <lineage>
        <taxon>Bacteria</taxon>
        <taxon>Bacillati</taxon>
        <taxon>Bacillota</taxon>
        <taxon>Bacilli</taxon>
        <taxon>Bacillales</taxon>
        <taxon>Bacillaceae</taxon>
        <taxon>Lysinibacillus</taxon>
    </lineage>
</organism>
<dbReference type="EMBL" id="JAMDLZ010000031">
    <property type="protein sequence ID" value="MCY9548508.1"/>
    <property type="molecule type" value="Genomic_DNA"/>
</dbReference>
<evidence type="ECO:0000313" key="2">
    <source>
        <dbReference type="EMBL" id="MCY9548508.1"/>
    </source>
</evidence>
<sequence>MVLKFKIVIIRFEEREGTGMLDHFIYIFPALALVIGLLLFFVGRIKKNNKLIGVGIGFIVCLIIVESPDFIHGFIKGFGNGYNG</sequence>
<gene>
    <name evidence="2" type="ORF">M5W82_16385</name>
</gene>
<protein>
    <submittedName>
        <fullName evidence="2">Uncharacterized protein</fullName>
    </submittedName>
</protein>
<comment type="caution">
    <text evidence="2">The sequence shown here is derived from an EMBL/GenBank/DDBJ whole genome shotgun (WGS) entry which is preliminary data.</text>
</comment>
<dbReference type="RefSeq" id="WP_268638474.1">
    <property type="nucleotide sequence ID" value="NZ_JAMDLZ010000031.1"/>
</dbReference>
<proteinExistence type="predicted"/>
<name>A0ABT4ETY6_9BACI</name>
<keyword evidence="1" id="KW-0472">Membrane</keyword>
<keyword evidence="3" id="KW-1185">Reference proteome</keyword>
<keyword evidence="1" id="KW-1133">Transmembrane helix</keyword>
<feature type="transmembrane region" description="Helical" evidence="1">
    <location>
        <begin position="24"/>
        <end position="42"/>
    </location>
</feature>
<accession>A0ABT4ETY6</accession>
<feature type="transmembrane region" description="Helical" evidence="1">
    <location>
        <begin position="54"/>
        <end position="75"/>
    </location>
</feature>